<sequence length="124" mass="14822">ELPNDIQDLVKAMDLFFNILLDRMKTTPREERITESNIAKIFNDSSGLQEEINKLQSQVIKLVDEKTNIVSTNQRKLDKIESDTVELREVLRKSLEKNTMLYERKMEWDWKVYEVNEKKTKQIF</sequence>
<reference evidence="2" key="1">
    <citation type="submission" date="2016-04" db="EMBL/GenBank/DDBJ databases">
        <authorList>
            <person name="Calderon-Fernandez G.M.Sr."/>
        </authorList>
    </citation>
    <scope>NUCLEOTIDE SEQUENCE</scope>
    <source>
        <strain evidence="2">Int1</strain>
        <tissue evidence="2">Integument</tissue>
    </source>
</reference>
<keyword evidence="1" id="KW-0175">Coiled coil</keyword>
<feature type="coiled-coil region" evidence="1">
    <location>
        <begin position="38"/>
        <end position="65"/>
    </location>
</feature>
<name>A0A161M0Z4_TRIIF</name>
<evidence type="ECO:0000313" key="2">
    <source>
        <dbReference type="EMBL" id="JAR95763.1"/>
    </source>
</evidence>
<proteinExistence type="predicted"/>
<reference evidence="2" key="2">
    <citation type="journal article" date="2017" name="J. Med. Entomol.">
        <title>Transcriptome Analysis of the Triatoma infestans (Hemiptera: Reduviidae) Integument.</title>
        <authorList>
            <person name="Calderon-Fernandez G.M."/>
            <person name="Moriconi D.E."/>
            <person name="Dulbecco A.B."/>
            <person name="Juarez M.P."/>
        </authorList>
    </citation>
    <scope>NUCLEOTIDE SEQUENCE</scope>
    <source>
        <strain evidence="2">Int1</strain>
        <tissue evidence="2">Integument</tissue>
    </source>
</reference>
<feature type="non-terminal residue" evidence="2">
    <location>
        <position position="1"/>
    </location>
</feature>
<dbReference type="EMBL" id="GEMB01007677">
    <property type="protein sequence ID" value="JAR95763.1"/>
    <property type="molecule type" value="Transcribed_RNA"/>
</dbReference>
<protein>
    <submittedName>
        <fullName evidence="2">Uncharacterized protein</fullName>
    </submittedName>
</protein>
<accession>A0A161M0Z4</accession>
<evidence type="ECO:0000256" key="1">
    <source>
        <dbReference type="SAM" id="Coils"/>
    </source>
</evidence>
<organism evidence="2">
    <name type="scientific">Triatoma infestans</name>
    <name type="common">Assassin bug</name>
    <dbReference type="NCBI Taxonomy" id="30076"/>
    <lineage>
        <taxon>Eukaryota</taxon>
        <taxon>Metazoa</taxon>
        <taxon>Ecdysozoa</taxon>
        <taxon>Arthropoda</taxon>
        <taxon>Hexapoda</taxon>
        <taxon>Insecta</taxon>
        <taxon>Pterygota</taxon>
        <taxon>Neoptera</taxon>
        <taxon>Paraneoptera</taxon>
        <taxon>Hemiptera</taxon>
        <taxon>Heteroptera</taxon>
        <taxon>Panheteroptera</taxon>
        <taxon>Cimicomorpha</taxon>
        <taxon>Reduviidae</taxon>
        <taxon>Triatominae</taxon>
        <taxon>Triatoma</taxon>
    </lineage>
</organism>
<dbReference type="AlphaFoldDB" id="A0A161M0Z4"/>